<organism evidence="1 2">
    <name type="scientific">Mus spicilegus</name>
    <name type="common">Mound-building mouse</name>
    <dbReference type="NCBI Taxonomy" id="10103"/>
    <lineage>
        <taxon>Eukaryota</taxon>
        <taxon>Metazoa</taxon>
        <taxon>Chordata</taxon>
        <taxon>Craniata</taxon>
        <taxon>Vertebrata</taxon>
        <taxon>Euteleostomi</taxon>
        <taxon>Mammalia</taxon>
        <taxon>Eutheria</taxon>
        <taxon>Euarchontoglires</taxon>
        <taxon>Glires</taxon>
        <taxon>Rodentia</taxon>
        <taxon>Myomorpha</taxon>
        <taxon>Muroidea</taxon>
        <taxon>Muridae</taxon>
        <taxon>Murinae</taxon>
        <taxon>Mus</taxon>
        <taxon>Mus</taxon>
    </lineage>
</organism>
<sequence>KCRFCKFVVWIILGCFL</sequence>
<evidence type="ECO:0000313" key="1">
    <source>
        <dbReference type="Ensembl" id="ENSMSIP00000010387.1"/>
    </source>
</evidence>
<keyword evidence="2" id="KW-1185">Reference proteome</keyword>
<proteinExistence type="predicted"/>
<dbReference type="Proteomes" id="UP000694415">
    <property type="component" value="Unplaced"/>
</dbReference>
<dbReference type="AlphaFoldDB" id="A0A8C6GS92"/>
<evidence type="ECO:0000313" key="2">
    <source>
        <dbReference type="Proteomes" id="UP000694415"/>
    </source>
</evidence>
<name>A0A8C6GS92_MUSSI</name>
<protein>
    <submittedName>
        <fullName evidence="1">Predicted gene 11116</fullName>
    </submittedName>
</protein>
<reference evidence="1" key="2">
    <citation type="submission" date="2025-09" db="UniProtKB">
        <authorList>
            <consortium name="Ensembl"/>
        </authorList>
    </citation>
    <scope>IDENTIFICATION</scope>
</reference>
<accession>A0A8C6GS92</accession>
<dbReference type="Ensembl" id="ENSMSIT00000013140.1">
    <property type="protein sequence ID" value="ENSMSIP00000010387.1"/>
    <property type="gene ID" value="ENSMSIG00000009094.1"/>
</dbReference>
<reference evidence="1" key="1">
    <citation type="submission" date="2025-08" db="UniProtKB">
        <authorList>
            <consortium name="Ensembl"/>
        </authorList>
    </citation>
    <scope>IDENTIFICATION</scope>
</reference>